<dbReference type="InterPro" id="IPR052526">
    <property type="entry name" value="HTH-type_Bedaq_tolerance"/>
</dbReference>
<dbReference type="STRING" id="1549858.MC45_07450"/>
<dbReference type="SMART" id="SM00347">
    <property type="entry name" value="HTH_MARR"/>
    <property type="match status" value="1"/>
</dbReference>
<dbReference type="AlphaFoldDB" id="A0A097EFD7"/>
<dbReference type="PROSITE" id="PS50995">
    <property type="entry name" value="HTH_MARR_2"/>
    <property type="match status" value="1"/>
</dbReference>
<dbReference type="EMBL" id="CP009571">
    <property type="protein sequence ID" value="AIT06246.1"/>
    <property type="molecule type" value="Genomic_DNA"/>
</dbReference>
<name>A0A097EFD7_9SPHN</name>
<dbReference type="InterPro" id="IPR036388">
    <property type="entry name" value="WH-like_DNA-bd_sf"/>
</dbReference>
<dbReference type="InterPro" id="IPR000835">
    <property type="entry name" value="HTH_MarR-typ"/>
</dbReference>
<reference evidence="2 3" key="1">
    <citation type="submission" date="2014-09" db="EMBL/GenBank/DDBJ databases">
        <title>Using Illumina technology Improving SMRT sequencing Genome Assembly by RASTools.</title>
        <authorList>
            <person name="Zhou Y."/>
            <person name="Ma T."/>
            <person name="Liu T."/>
        </authorList>
    </citation>
    <scope>NUCLEOTIDE SEQUENCE [LARGE SCALE GENOMIC DNA]</scope>
    <source>
        <strain evidence="2 3">ATCC 55669</strain>
    </source>
</reference>
<keyword evidence="3" id="KW-1185">Reference proteome</keyword>
<organism evidence="2 3">
    <name type="scientific">Sphingomonas taxi</name>
    <dbReference type="NCBI Taxonomy" id="1549858"/>
    <lineage>
        <taxon>Bacteria</taxon>
        <taxon>Pseudomonadati</taxon>
        <taxon>Pseudomonadota</taxon>
        <taxon>Alphaproteobacteria</taxon>
        <taxon>Sphingomonadales</taxon>
        <taxon>Sphingomonadaceae</taxon>
        <taxon>Sphingomonas</taxon>
    </lineage>
</organism>
<evidence type="ECO:0000259" key="1">
    <source>
        <dbReference type="PROSITE" id="PS50995"/>
    </source>
</evidence>
<dbReference type="SUPFAM" id="SSF46785">
    <property type="entry name" value="Winged helix' DNA-binding domain"/>
    <property type="match status" value="1"/>
</dbReference>
<dbReference type="Gene3D" id="1.10.10.10">
    <property type="entry name" value="Winged helix-like DNA-binding domain superfamily/Winged helix DNA-binding domain"/>
    <property type="match status" value="1"/>
</dbReference>
<evidence type="ECO:0000313" key="3">
    <source>
        <dbReference type="Proteomes" id="UP000033200"/>
    </source>
</evidence>
<dbReference type="HOGENOM" id="CLU_083287_15_1_5"/>
<dbReference type="PANTHER" id="PTHR39515">
    <property type="entry name" value="CONSERVED PROTEIN"/>
    <property type="match status" value="1"/>
</dbReference>
<gene>
    <name evidence="2" type="ORF">MC45_07450</name>
</gene>
<dbReference type="InterPro" id="IPR036390">
    <property type="entry name" value="WH_DNA-bd_sf"/>
</dbReference>
<dbReference type="GO" id="GO:0003700">
    <property type="term" value="F:DNA-binding transcription factor activity"/>
    <property type="evidence" value="ECO:0007669"/>
    <property type="project" value="InterPro"/>
</dbReference>
<dbReference type="eggNOG" id="COG1846">
    <property type="taxonomic scope" value="Bacteria"/>
</dbReference>
<dbReference type="KEGG" id="stax:MC45_07450"/>
<dbReference type="Proteomes" id="UP000033200">
    <property type="component" value="Chromosome"/>
</dbReference>
<protein>
    <submittedName>
        <fullName evidence="2">Transcriptional regulator</fullName>
    </submittedName>
</protein>
<sequence length="151" mass="16614">MTSVDDRESDEARIVRAVLRMARRLRRPASDGEVTGSGLALLASLHRQGPMSAVTLARGEGLQPQSLSRLLVRLEDAALIERPTDPADRRRQLIALTDGGATALHRAIARRRQWLADAMSSQLNDADRRTLLAASDVMLRLAGETQEDDHE</sequence>
<dbReference type="Pfam" id="PF01047">
    <property type="entry name" value="MarR"/>
    <property type="match status" value="1"/>
</dbReference>
<accession>A0A097EFD7</accession>
<proteinExistence type="predicted"/>
<feature type="domain" description="HTH marR-type" evidence="1">
    <location>
        <begin position="11"/>
        <end position="140"/>
    </location>
</feature>
<evidence type="ECO:0000313" key="2">
    <source>
        <dbReference type="EMBL" id="AIT06246.1"/>
    </source>
</evidence>
<dbReference type="PANTHER" id="PTHR39515:SF2">
    <property type="entry name" value="HTH-TYPE TRANSCRIPTIONAL REGULATOR RV0880"/>
    <property type="match status" value="1"/>
</dbReference>